<keyword evidence="3" id="KW-1185">Reference proteome</keyword>
<evidence type="ECO:0000256" key="1">
    <source>
        <dbReference type="SAM" id="SignalP"/>
    </source>
</evidence>
<sequence>MQFAATILAFAAAAVAAPSSQCTFGQYSCSPDGKSILQCDISGHLVTIGPCPDGSKCSPIGSIPYCQATPKAKRAGGPEYCAAPGTYTCSGNTDIYVCNAQNQLIFNGHCPENTHCGYIGEIPFCLDNAVHM</sequence>
<protein>
    <submittedName>
        <fullName evidence="2">Uncharacterized protein</fullName>
    </submittedName>
</protein>
<name>A0ABR3Y8N8_9PEZI</name>
<evidence type="ECO:0000313" key="2">
    <source>
        <dbReference type="EMBL" id="KAL1884029.1"/>
    </source>
</evidence>
<dbReference type="Proteomes" id="UP001583177">
    <property type="component" value="Unassembled WGS sequence"/>
</dbReference>
<comment type="caution">
    <text evidence="2">The sequence shown here is derived from an EMBL/GenBank/DDBJ whole genome shotgun (WGS) entry which is preliminary data.</text>
</comment>
<reference evidence="2 3" key="1">
    <citation type="journal article" date="2024" name="IMA Fungus">
        <title>IMA Genome - F19 : A genome assembly and annotation guide to empower mycologists, including annotated draft genome sequences of Ceratocystis pirilliformis, Diaporthe australafricana, Fusarium ophioides, Paecilomyces lecythidis, and Sporothrix stenoceras.</title>
        <authorList>
            <person name="Aylward J."/>
            <person name="Wilson A.M."/>
            <person name="Visagie C.M."/>
            <person name="Spraker J."/>
            <person name="Barnes I."/>
            <person name="Buitendag C."/>
            <person name="Ceriani C."/>
            <person name="Del Mar Angel L."/>
            <person name="du Plessis D."/>
            <person name="Fuchs T."/>
            <person name="Gasser K."/>
            <person name="Kramer D."/>
            <person name="Li W."/>
            <person name="Munsamy K."/>
            <person name="Piso A."/>
            <person name="Price J.L."/>
            <person name="Sonnekus B."/>
            <person name="Thomas C."/>
            <person name="van der Nest A."/>
            <person name="van Dijk A."/>
            <person name="van Heerden A."/>
            <person name="van Vuuren N."/>
            <person name="Yilmaz N."/>
            <person name="Duong T.A."/>
            <person name="van der Merwe N.A."/>
            <person name="Wingfield M.J."/>
            <person name="Wingfield B.D."/>
        </authorList>
    </citation>
    <scope>NUCLEOTIDE SEQUENCE [LARGE SCALE GENOMIC DNA]</scope>
    <source>
        <strain evidence="2 3">CMW 18300</strain>
    </source>
</reference>
<dbReference type="EMBL" id="JAWRVE010000001">
    <property type="protein sequence ID" value="KAL1884029.1"/>
    <property type="molecule type" value="Genomic_DNA"/>
</dbReference>
<organism evidence="2 3">
    <name type="scientific">Diaporthe australafricana</name>
    <dbReference type="NCBI Taxonomy" id="127596"/>
    <lineage>
        <taxon>Eukaryota</taxon>
        <taxon>Fungi</taxon>
        <taxon>Dikarya</taxon>
        <taxon>Ascomycota</taxon>
        <taxon>Pezizomycotina</taxon>
        <taxon>Sordariomycetes</taxon>
        <taxon>Sordariomycetidae</taxon>
        <taxon>Diaporthales</taxon>
        <taxon>Diaporthaceae</taxon>
        <taxon>Diaporthe</taxon>
    </lineage>
</organism>
<accession>A0ABR3Y8N8</accession>
<gene>
    <name evidence="2" type="ORF">Daus18300_000138</name>
</gene>
<feature type="chain" id="PRO_5045951056" evidence="1">
    <location>
        <begin position="17"/>
        <end position="132"/>
    </location>
</feature>
<keyword evidence="1" id="KW-0732">Signal</keyword>
<evidence type="ECO:0000313" key="3">
    <source>
        <dbReference type="Proteomes" id="UP001583177"/>
    </source>
</evidence>
<proteinExistence type="predicted"/>
<feature type="signal peptide" evidence="1">
    <location>
        <begin position="1"/>
        <end position="16"/>
    </location>
</feature>